<proteinExistence type="predicted"/>
<dbReference type="AlphaFoldDB" id="A0A1X6NE12"/>
<sequence>MSKILERLCHILVTPADGFSVLCKILDDKFKNTRGATNSTYDVVRLTAWNGTLRSRPRDSYAKQLRTRVEIRHTPGGSNVIQAEEYDYGCVDDGAEDIDEGSENGTEDALGPEDGERKGDDDPCTVG</sequence>
<accession>A0A1X6NE12</accession>
<evidence type="ECO:0000313" key="3">
    <source>
        <dbReference type="Proteomes" id="UP000194127"/>
    </source>
</evidence>
<keyword evidence="3" id="KW-1185">Reference proteome</keyword>
<dbReference type="GeneID" id="36329093"/>
<dbReference type="Proteomes" id="UP000194127">
    <property type="component" value="Unassembled WGS sequence"/>
</dbReference>
<evidence type="ECO:0000313" key="2">
    <source>
        <dbReference type="EMBL" id="OSX66613.1"/>
    </source>
</evidence>
<feature type="region of interest" description="Disordered" evidence="1">
    <location>
        <begin position="92"/>
        <end position="127"/>
    </location>
</feature>
<feature type="compositionally biased region" description="Acidic residues" evidence="1">
    <location>
        <begin position="93"/>
        <end position="113"/>
    </location>
</feature>
<dbReference type="RefSeq" id="XP_024343407.1">
    <property type="nucleotide sequence ID" value="XM_024484144.1"/>
</dbReference>
<protein>
    <submittedName>
        <fullName evidence="2">Uncharacterized protein</fullName>
    </submittedName>
</protein>
<dbReference type="OrthoDB" id="10270486at2759"/>
<gene>
    <name evidence="2" type="ORF">POSPLADRAFT_1131875</name>
</gene>
<dbReference type="EMBL" id="KZ110592">
    <property type="protein sequence ID" value="OSX66613.1"/>
    <property type="molecule type" value="Genomic_DNA"/>
</dbReference>
<evidence type="ECO:0000256" key="1">
    <source>
        <dbReference type="SAM" id="MobiDB-lite"/>
    </source>
</evidence>
<organism evidence="2 3">
    <name type="scientific">Postia placenta MAD-698-R-SB12</name>
    <dbReference type="NCBI Taxonomy" id="670580"/>
    <lineage>
        <taxon>Eukaryota</taxon>
        <taxon>Fungi</taxon>
        <taxon>Dikarya</taxon>
        <taxon>Basidiomycota</taxon>
        <taxon>Agaricomycotina</taxon>
        <taxon>Agaricomycetes</taxon>
        <taxon>Polyporales</taxon>
        <taxon>Adustoporiaceae</taxon>
        <taxon>Rhodonia</taxon>
    </lineage>
</organism>
<name>A0A1X6NE12_9APHY</name>
<reference evidence="2 3" key="1">
    <citation type="submission" date="2017-04" db="EMBL/GenBank/DDBJ databases">
        <title>Genome Sequence of the Model Brown-Rot Fungus Postia placenta SB12.</title>
        <authorList>
            <consortium name="DOE Joint Genome Institute"/>
            <person name="Gaskell J."/>
            <person name="Kersten P."/>
            <person name="Larrondo L.F."/>
            <person name="Canessa P."/>
            <person name="Martinez D."/>
            <person name="Hibbett D."/>
            <person name="Schmoll M."/>
            <person name="Kubicek C.P."/>
            <person name="Martinez A.T."/>
            <person name="Yadav J."/>
            <person name="Master E."/>
            <person name="Magnuson J.K."/>
            <person name="James T."/>
            <person name="Yaver D."/>
            <person name="Berka R."/>
            <person name="Labutti K."/>
            <person name="Lipzen A."/>
            <person name="Aerts A."/>
            <person name="Barry K."/>
            <person name="Henrissat B."/>
            <person name="Blanchette R."/>
            <person name="Grigoriev I."/>
            <person name="Cullen D."/>
        </authorList>
    </citation>
    <scope>NUCLEOTIDE SEQUENCE [LARGE SCALE GENOMIC DNA]</scope>
    <source>
        <strain evidence="2 3">MAD-698-R-SB12</strain>
    </source>
</reference>